<organism evidence="5 6">
    <name type="scientific">Chitinophaga pinensis</name>
    <dbReference type="NCBI Taxonomy" id="79329"/>
    <lineage>
        <taxon>Bacteria</taxon>
        <taxon>Pseudomonadati</taxon>
        <taxon>Bacteroidota</taxon>
        <taxon>Chitinophagia</taxon>
        <taxon>Chitinophagales</taxon>
        <taxon>Chitinophagaceae</taxon>
        <taxon>Chitinophaga</taxon>
    </lineage>
</organism>
<keyword evidence="3 5" id="KW-0808">Transferase</keyword>
<accession>A0A5C6LSV8</accession>
<dbReference type="GO" id="GO:0008483">
    <property type="term" value="F:transaminase activity"/>
    <property type="evidence" value="ECO:0007669"/>
    <property type="project" value="UniProtKB-KW"/>
</dbReference>
<dbReference type="AlphaFoldDB" id="A0A5C6LSV8"/>
<dbReference type="InterPro" id="IPR015421">
    <property type="entry name" value="PyrdxlP-dep_Trfase_major"/>
</dbReference>
<dbReference type="Gene3D" id="3.90.1150.10">
    <property type="entry name" value="Aspartate Aminotransferase, domain 1"/>
    <property type="match status" value="1"/>
</dbReference>
<dbReference type="SUPFAM" id="SSF53383">
    <property type="entry name" value="PLP-dependent transferases"/>
    <property type="match status" value="1"/>
</dbReference>
<dbReference type="OrthoDB" id="846426at2"/>
<evidence type="ECO:0000256" key="1">
    <source>
        <dbReference type="ARBA" id="ARBA00001933"/>
    </source>
</evidence>
<reference evidence="5 6" key="1">
    <citation type="submission" date="2019-08" db="EMBL/GenBank/DDBJ databases">
        <title>Whole genome sequencing of chitin degrading bacteria Chitinophaga pinensis YS16.</title>
        <authorList>
            <person name="Singh R.P."/>
            <person name="Manchanda G."/>
            <person name="Maurya I.K."/>
            <person name="Joshi N.K."/>
            <person name="Srivastava A.K."/>
        </authorList>
    </citation>
    <scope>NUCLEOTIDE SEQUENCE [LARGE SCALE GENOMIC DNA]</scope>
    <source>
        <strain evidence="5 6">YS-16</strain>
    </source>
</reference>
<gene>
    <name evidence="5" type="ORF">FEF09_21335</name>
</gene>
<dbReference type="InterPro" id="IPR015424">
    <property type="entry name" value="PyrdxlP-dep_Trfase"/>
</dbReference>
<keyword evidence="6" id="KW-1185">Reference proteome</keyword>
<dbReference type="RefSeq" id="WP_146306987.1">
    <property type="nucleotide sequence ID" value="NZ_VOHS01000027.1"/>
</dbReference>
<evidence type="ECO:0000256" key="2">
    <source>
        <dbReference type="ARBA" id="ARBA00010008"/>
    </source>
</evidence>
<name>A0A5C6LSV8_9BACT</name>
<dbReference type="Gene3D" id="3.40.640.10">
    <property type="entry name" value="Type I PLP-dependent aspartate aminotransferase-like (Major domain)"/>
    <property type="match status" value="1"/>
</dbReference>
<proteinExistence type="inferred from homology"/>
<keyword evidence="5" id="KW-0032">Aminotransferase</keyword>
<comment type="similarity">
    <text evidence="2">Belongs to the class-II pyridoxal-phosphate-dependent aminotransferase family. BioF subfamily.</text>
</comment>
<comment type="caution">
    <text evidence="5">The sequence shown here is derived from an EMBL/GenBank/DDBJ whole genome shotgun (WGS) entry which is preliminary data.</text>
</comment>
<evidence type="ECO:0000313" key="6">
    <source>
        <dbReference type="Proteomes" id="UP000318815"/>
    </source>
</evidence>
<dbReference type="PANTHER" id="PTHR13693:SF77">
    <property type="entry name" value="8-AMINO-7-OXONONANOATE SYNTHASE"/>
    <property type="match status" value="1"/>
</dbReference>
<protein>
    <submittedName>
        <fullName evidence="5">Pyridoxal phosphate-dependent aminotransferase family protein</fullName>
    </submittedName>
</protein>
<dbReference type="Proteomes" id="UP000318815">
    <property type="component" value="Unassembled WGS sequence"/>
</dbReference>
<sequence length="348" mass="38137">MEAQFTHSTPTSTSNIAGKEYLFFSGFSYLGLHSHPAFKELLKEGIDRYGTVFISSRIANTRLHLYEELEHALAVHLRQQASATFSSGYLASQAAAQYAATQGELLYAPNAHPALRTNKPAIPTDIWADWAAKTTEKVNAHPDHTFVIVADGVNPLSSTINDFSWLSEIKRQVLVLIDDSHGIGIVSDDGSGIISRLPQLSAVRYLLSASLAKAYSTEGGVVAGHAGHIAAIKKTALFTGATPMMPANAWAFLQSFPLHTAQLTLLQQQIRHFEALAKGIGYLYNPFHLPIFLLKDRAGIEKYLLDHDIMISSFGYPNPDSPPVNRIIISAQHSDKDLEVLHTLLINQ</sequence>
<evidence type="ECO:0000313" key="5">
    <source>
        <dbReference type="EMBL" id="TWV97968.1"/>
    </source>
</evidence>
<dbReference type="EMBL" id="VOHS01000027">
    <property type="protein sequence ID" value="TWV97968.1"/>
    <property type="molecule type" value="Genomic_DNA"/>
</dbReference>
<evidence type="ECO:0000256" key="3">
    <source>
        <dbReference type="ARBA" id="ARBA00022679"/>
    </source>
</evidence>
<keyword evidence="4" id="KW-0663">Pyridoxal phosphate</keyword>
<dbReference type="InterPro" id="IPR015422">
    <property type="entry name" value="PyrdxlP-dep_Trfase_small"/>
</dbReference>
<dbReference type="InterPro" id="IPR050087">
    <property type="entry name" value="AON_synthase_class-II"/>
</dbReference>
<evidence type="ECO:0000256" key="4">
    <source>
        <dbReference type="ARBA" id="ARBA00022898"/>
    </source>
</evidence>
<dbReference type="PANTHER" id="PTHR13693">
    <property type="entry name" value="CLASS II AMINOTRANSFERASE/8-AMINO-7-OXONONANOATE SYNTHASE"/>
    <property type="match status" value="1"/>
</dbReference>
<comment type="cofactor">
    <cofactor evidence="1">
        <name>pyridoxal 5'-phosphate</name>
        <dbReference type="ChEBI" id="CHEBI:597326"/>
    </cofactor>
</comment>